<evidence type="ECO:0000313" key="2">
    <source>
        <dbReference type="EMBL" id="MPM27977.1"/>
    </source>
</evidence>
<dbReference type="SUPFAM" id="SSF55729">
    <property type="entry name" value="Acyl-CoA N-acyltransferases (Nat)"/>
    <property type="match status" value="1"/>
</dbReference>
<dbReference type="EMBL" id="VSSQ01005131">
    <property type="protein sequence ID" value="MPM27977.1"/>
    <property type="molecule type" value="Genomic_DNA"/>
</dbReference>
<dbReference type="PANTHER" id="PTHR43792">
    <property type="entry name" value="GNAT FAMILY, PUTATIVE (AFU_ORTHOLOGUE AFUA_3G00765)-RELATED-RELATED"/>
    <property type="match status" value="1"/>
</dbReference>
<dbReference type="AlphaFoldDB" id="A0A644YI63"/>
<accession>A0A644YI63</accession>
<gene>
    <name evidence="2" type="ORF">SDC9_74494</name>
</gene>
<reference evidence="2" key="1">
    <citation type="submission" date="2019-08" db="EMBL/GenBank/DDBJ databases">
        <authorList>
            <person name="Kucharzyk K."/>
            <person name="Murdoch R.W."/>
            <person name="Higgins S."/>
            <person name="Loffler F."/>
        </authorList>
    </citation>
    <scope>NUCLEOTIDE SEQUENCE</scope>
</reference>
<dbReference type="InterPro" id="IPR051531">
    <property type="entry name" value="N-acetyltransferase"/>
</dbReference>
<comment type="caution">
    <text evidence="2">The sequence shown here is derived from an EMBL/GenBank/DDBJ whole genome shotgun (WGS) entry which is preliminary data.</text>
</comment>
<dbReference type="Pfam" id="PF13302">
    <property type="entry name" value="Acetyltransf_3"/>
    <property type="match status" value="1"/>
</dbReference>
<evidence type="ECO:0000259" key="1">
    <source>
        <dbReference type="PROSITE" id="PS51186"/>
    </source>
</evidence>
<organism evidence="2">
    <name type="scientific">bioreactor metagenome</name>
    <dbReference type="NCBI Taxonomy" id="1076179"/>
    <lineage>
        <taxon>unclassified sequences</taxon>
        <taxon>metagenomes</taxon>
        <taxon>ecological metagenomes</taxon>
    </lineage>
</organism>
<feature type="domain" description="N-acetyltransferase" evidence="1">
    <location>
        <begin position="8"/>
        <end position="169"/>
    </location>
</feature>
<proteinExistence type="predicted"/>
<dbReference type="GO" id="GO:0016747">
    <property type="term" value="F:acyltransferase activity, transferring groups other than amino-acyl groups"/>
    <property type="evidence" value="ECO:0007669"/>
    <property type="project" value="InterPro"/>
</dbReference>
<dbReference type="InterPro" id="IPR000182">
    <property type="entry name" value="GNAT_dom"/>
</dbReference>
<dbReference type="InterPro" id="IPR016181">
    <property type="entry name" value="Acyl_CoA_acyltransferase"/>
</dbReference>
<dbReference type="PROSITE" id="PS51186">
    <property type="entry name" value="GNAT"/>
    <property type="match status" value="1"/>
</dbReference>
<dbReference type="CDD" id="cd04301">
    <property type="entry name" value="NAT_SF"/>
    <property type="match status" value="1"/>
</dbReference>
<name>A0A644YI63_9ZZZZ</name>
<dbReference type="Gene3D" id="3.40.630.30">
    <property type="match status" value="1"/>
</dbReference>
<sequence>MEIVTERLFLRELIESDYEFFSTMETNELCLKYESDTIPSKEYIDKKFRDNLHDKYKSSRDRYRFMVVKLSSGELIGRIILWKIDDSINEWEIGWDVHPDYWGNGYAPEATRAILKFAFTELGVHRVQALCNDANSSSEKVMIKSGMKKEGTIRGVRRLNNCWYGSHIYALLESDFMSDN</sequence>
<protein>
    <recommendedName>
        <fullName evidence="1">N-acetyltransferase domain-containing protein</fullName>
    </recommendedName>
</protein>